<comment type="caution">
    <text evidence="3">The sequence shown here is derived from an EMBL/GenBank/DDBJ whole genome shotgun (WGS) entry which is preliminary data.</text>
</comment>
<feature type="signal peptide" evidence="1">
    <location>
        <begin position="1"/>
        <end position="18"/>
    </location>
</feature>
<feature type="chain" id="PRO_5036060230" description="Carboxypeptidase A inhibitor-like domain-containing protein" evidence="1">
    <location>
        <begin position="19"/>
        <end position="88"/>
    </location>
</feature>
<evidence type="ECO:0000313" key="2">
    <source>
        <dbReference type="EMBL" id="OIT36129.1"/>
    </source>
</evidence>
<dbReference type="Gramene" id="OIT36129">
    <property type="protein sequence ID" value="OIT36129"/>
    <property type="gene ID" value="A4A49_24166"/>
</dbReference>
<protein>
    <recommendedName>
        <fullName evidence="5">Carboxypeptidase A inhibitor-like domain-containing protein</fullName>
    </recommendedName>
</protein>
<evidence type="ECO:0008006" key="5">
    <source>
        <dbReference type="Google" id="ProtNLM"/>
    </source>
</evidence>
<organism evidence="3 4">
    <name type="scientific">Nicotiana attenuata</name>
    <name type="common">Coyote tobacco</name>
    <dbReference type="NCBI Taxonomy" id="49451"/>
    <lineage>
        <taxon>Eukaryota</taxon>
        <taxon>Viridiplantae</taxon>
        <taxon>Streptophyta</taxon>
        <taxon>Embryophyta</taxon>
        <taxon>Tracheophyta</taxon>
        <taxon>Spermatophyta</taxon>
        <taxon>Magnoliopsida</taxon>
        <taxon>eudicotyledons</taxon>
        <taxon>Gunneridae</taxon>
        <taxon>Pentapetalae</taxon>
        <taxon>asterids</taxon>
        <taxon>lamiids</taxon>
        <taxon>Solanales</taxon>
        <taxon>Solanaceae</taxon>
        <taxon>Nicotianoideae</taxon>
        <taxon>Nicotianeae</taxon>
        <taxon>Nicotiana</taxon>
    </lineage>
</organism>
<dbReference type="EMBL" id="MJEQ01000468">
    <property type="protein sequence ID" value="OIT36129.1"/>
    <property type="molecule type" value="Genomic_DNA"/>
</dbReference>
<dbReference type="AlphaFoldDB" id="A0A314L353"/>
<gene>
    <name evidence="2" type="ORF">A4A49_24166</name>
    <name evidence="3" type="ORF">A4A49_57073</name>
</gene>
<keyword evidence="1" id="KW-0732">Signal</keyword>
<proteinExistence type="predicted"/>
<accession>A0A314L353</accession>
<evidence type="ECO:0000313" key="3">
    <source>
        <dbReference type="EMBL" id="OIT36131.1"/>
    </source>
</evidence>
<evidence type="ECO:0000256" key="1">
    <source>
        <dbReference type="SAM" id="SignalP"/>
    </source>
</evidence>
<dbReference type="Proteomes" id="UP000187609">
    <property type="component" value="Unassembled WGS sequence"/>
</dbReference>
<reference evidence="3 4" key="1">
    <citation type="submission" date="2016-11" db="EMBL/GenBank/DDBJ databases">
        <title>The genome of Nicotiana attenuata.</title>
        <authorList>
            <person name="Xu S."/>
            <person name="Brockmoeller T."/>
            <person name="Gaquerel E."/>
            <person name="Navarro A."/>
            <person name="Kuhl H."/>
            <person name="Gase K."/>
            <person name="Ling Z."/>
            <person name="Zhou W."/>
            <person name="Kreitzer C."/>
            <person name="Stanke M."/>
            <person name="Tang H."/>
            <person name="Lyons E."/>
            <person name="Pandey P."/>
            <person name="Pandey S.P."/>
            <person name="Timmermann B."/>
            <person name="Baldwin I.T."/>
        </authorList>
    </citation>
    <scope>NUCLEOTIDE SEQUENCE [LARGE SCALE GENOMIC DNA]</scope>
    <source>
        <strain evidence="4">cv. UT</strain>
        <strain evidence="3">UT</strain>
        <tissue evidence="3">Leaves</tissue>
    </source>
</reference>
<name>A0A314L353_NICAT</name>
<evidence type="ECO:0000313" key="4">
    <source>
        <dbReference type="Proteomes" id="UP000187609"/>
    </source>
</evidence>
<sequence length="88" mass="9848">MALLKFLFVLTTLLMAFTAQLSWLSKTQVIATRDVNHDSEVLEGMLLLPSAKLMTCGRSCTYSEECSDGWACNLCIFITQEWKACSAF</sequence>
<dbReference type="Gramene" id="OIT36131">
    <property type="protein sequence ID" value="OIT36131"/>
    <property type="gene ID" value="A4A49_57073"/>
</dbReference>
<dbReference type="EMBL" id="MJEQ01000468">
    <property type="protein sequence ID" value="OIT36131.1"/>
    <property type="molecule type" value="Genomic_DNA"/>
</dbReference>
<keyword evidence="4" id="KW-1185">Reference proteome</keyword>